<dbReference type="PROSITE" id="PS51025">
    <property type="entry name" value="PWI"/>
    <property type="match status" value="1"/>
</dbReference>
<reference evidence="5 6" key="1">
    <citation type="submission" date="2024-07" db="EMBL/GenBank/DDBJ databases">
        <title>Section-level genome sequencing and comparative genomics of Aspergillus sections Usti and Cavernicolus.</title>
        <authorList>
            <consortium name="Lawrence Berkeley National Laboratory"/>
            <person name="Nybo J.L."/>
            <person name="Vesth T.C."/>
            <person name="Theobald S."/>
            <person name="Frisvad J.C."/>
            <person name="Larsen T.O."/>
            <person name="Kjaerboelling I."/>
            <person name="Rothschild-Mancinelli K."/>
            <person name="Lyhne E.K."/>
            <person name="Kogle M.E."/>
            <person name="Barry K."/>
            <person name="Clum A."/>
            <person name="Na H."/>
            <person name="Ledsgaard L."/>
            <person name="Lin J."/>
            <person name="Lipzen A."/>
            <person name="Kuo A."/>
            <person name="Riley R."/>
            <person name="Mondo S."/>
            <person name="LaButti K."/>
            <person name="Haridas S."/>
            <person name="Pangalinan J."/>
            <person name="Salamov A.A."/>
            <person name="Simmons B.A."/>
            <person name="Magnuson J.K."/>
            <person name="Chen J."/>
            <person name="Drula E."/>
            <person name="Henrissat B."/>
            <person name="Wiebenga A."/>
            <person name="Lubbers R.J."/>
            <person name="Gomes A.C."/>
            <person name="Macurrencykelacurrency M.R."/>
            <person name="Stajich J."/>
            <person name="Grigoriev I.V."/>
            <person name="Mortensen U.H."/>
            <person name="De vries R.P."/>
            <person name="Baker S.E."/>
            <person name="Andersen M.R."/>
        </authorList>
    </citation>
    <scope>NUCLEOTIDE SEQUENCE [LARGE SCALE GENOMIC DNA]</scope>
    <source>
        <strain evidence="5 6">CBS 756.74</strain>
    </source>
</reference>
<evidence type="ECO:0000256" key="2">
    <source>
        <dbReference type="SAM" id="Coils"/>
    </source>
</evidence>
<feature type="domain" description="PWI" evidence="4">
    <location>
        <begin position="12"/>
        <end position="111"/>
    </location>
</feature>
<evidence type="ECO:0000256" key="3">
    <source>
        <dbReference type="SAM" id="MobiDB-lite"/>
    </source>
</evidence>
<dbReference type="Gene3D" id="1.20.1390.10">
    <property type="entry name" value="PWI domain"/>
    <property type="match status" value="1"/>
</dbReference>
<keyword evidence="6" id="KW-1185">Reference proteome</keyword>
<evidence type="ECO:0000259" key="4">
    <source>
        <dbReference type="PROSITE" id="PS51025"/>
    </source>
</evidence>
<keyword evidence="2" id="KW-0175">Coiled coil</keyword>
<protein>
    <submittedName>
        <fullName evidence="5">PWI domain-containing protein</fullName>
    </submittedName>
</protein>
<dbReference type="InterPro" id="IPR002483">
    <property type="entry name" value="PWI_dom"/>
</dbReference>
<dbReference type="PANTHER" id="PTHR23148:SF0">
    <property type="entry name" value="SERINE_ARGININE REPETITIVE MATRIX PROTEIN 1"/>
    <property type="match status" value="1"/>
</dbReference>
<dbReference type="Pfam" id="PF01480">
    <property type="entry name" value="PWI"/>
    <property type="match status" value="1"/>
</dbReference>
<dbReference type="Proteomes" id="UP001610444">
    <property type="component" value="Unassembled WGS sequence"/>
</dbReference>
<feature type="coiled-coil region" evidence="2">
    <location>
        <begin position="106"/>
        <end position="137"/>
    </location>
</feature>
<dbReference type="InterPro" id="IPR036483">
    <property type="entry name" value="PWI_dom_sf"/>
</dbReference>
<dbReference type="RefSeq" id="XP_070905325.1">
    <property type="nucleotide sequence ID" value="XM_071044173.1"/>
</dbReference>
<evidence type="ECO:0000313" key="5">
    <source>
        <dbReference type="EMBL" id="KAL2860634.1"/>
    </source>
</evidence>
<accession>A0ABR4L7X2</accession>
<gene>
    <name evidence="5" type="ORF">BJX68DRAFT_261560</name>
</gene>
<dbReference type="SMART" id="SM00311">
    <property type="entry name" value="PWI"/>
    <property type="match status" value="1"/>
</dbReference>
<keyword evidence="1" id="KW-0507">mRNA processing</keyword>
<proteinExistence type="predicted"/>
<feature type="compositionally biased region" description="Basic and acidic residues" evidence="3">
    <location>
        <begin position="283"/>
        <end position="298"/>
    </location>
</feature>
<dbReference type="SUPFAM" id="SSF101233">
    <property type="entry name" value="PWI domain"/>
    <property type="match status" value="1"/>
</dbReference>
<sequence length="327" mass="35769">MATRVDAKLLRQTKFPPEFNQKVDMTKVNIEVMKKWIAGKISEILGNEDDVVIELCFNLLEGSRFPDIKSLQIQLTGFLDKDTAKFCKELWLLCLSGQQNPQGVPKELLEAKKLELMQEKNALREAAGAEEAALEDETLIDGGHHRDGAVGIAIGTSLPGESSIRMSPPDLAEAVGLLGHPVAHPHARDLYHLLGRRHAGNALTETDAVDHLAAPSRQTEVTAGGREDAAPITVIELDPSPAVIHRAHVLPEETDDSDLLPRVARHARLPRSTDIGGGNHLAQGHDRDRGAPRGERAGEDRRLILEMTRENPRLILQRATNPVTIAA</sequence>
<name>A0ABR4L7X2_9EURO</name>
<dbReference type="GeneID" id="98159337"/>
<dbReference type="PANTHER" id="PTHR23148">
    <property type="entry name" value="SERINE/ARGININE REGULATED NUCLEAR MATRIX PROTEIN"/>
    <property type="match status" value="1"/>
</dbReference>
<dbReference type="EMBL" id="JBFXLR010000002">
    <property type="protein sequence ID" value="KAL2860634.1"/>
    <property type="molecule type" value="Genomic_DNA"/>
</dbReference>
<evidence type="ECO:0000256" key="1">
    <source>
        <dbReference type="ARBA" id="ARBA00022664"/>
    </source>
</evidence>
<dbReference type="InterPro" id="IPR052225">
    <property type="entry name" value="Ser/Arg_repetitive_matrix"/>
</dbReference>
<comment type="caution">
    <text evidence="5">The sequence shown here is derived from an EMBL/GenBank/DDBJ whole genome shotgun (WGS) entry which is preliminary data.</text>
</comment>
<feature type="region of interest" description="Disordered" evidence="3">
    <location>
        <begin position="268"/>
        <end position="298"/>
    </location>
</feature>
<organism evidence="5 6">
    <name type="scientific">Aspergillus pseudodeflectus</name>
    <dbReference type="NCBI Taxonomy" id="176178"/>
    <lineage>
        <taxon>Eukaryota</taxon>
        <taxon>Fungi</taxon>
        <taxon>Dikarya</taxon>
        <taxon>Ascomycota</taxon>
        <taxon>Pezizomycotina</taxon>
        <taxon>Eurotiomycetes</taxon>
        <taxon>Eurotiomycetidae</taxon>
        <taxon>Eurotiales</taxon>
        <taxon>Aspergillaceae</taxon>
        <taxon>Aspergillus</taxon>
        <taxon>Aspergillus subgen. Nidulantes</taxon>
    </lineage>
</organism>
<evidence type="ECO:0000313" key="6">
    <source>
        <dbReference type="Proteomes" id="UP001610444"/>
    </source>
</evidence>